<protein>
    <submittedName>
        <fullName evidence="2">DUF2232 domain-containing protein</fullName>
    </submittedName>
</protein>
<feature type="transmembrane region" description="Helical" evidence="1">
    <location>
        <begin position="102"/>
        <end position="127"/>
    </location>
</feature>
<dbReference type="RefSeq" id="WP_118765061.1">
    <property type="nucleotide sequence ID" value="NZ_CABJCF010000003.1"/>
</dbReference>
<keyword evidence="1" id="KW-0472">Membrane</keyword>
<accession>A0A412PCW2</accession>
<evidence type="ECO:0000313" key="2">
    <source>
        <dbReference type="EMBL" id="RGT55016.1"/>
    </source>
</evidence>
<organism evidence="2 3">
    <name type="scientific">Solobacterium moorei</name>
    <dbReference type="NCBI Taxonomy" id="102148"/>
    <lineage>
        <taxon>Bacteria</taxon>
        <taxon>Bacillati</taxon>
        <taxon>Bacillota</taxon>
        <taxon>Erysipelotrichia</taxon>
        <taxon>Erysipelotrichales</taxon>
        <taxon>Erysipelotrichaceae</taxon>
        <taxon>Solobacterium</taxon>
    </lineage>
</organism>
<comment type="caution">
    <text evidence="2">The sequence shown here is derived from an EMBL/GenBank/DDBJ whole genome shotgun (WGS) entry which is preliminary data.</text>
</comment>
<dbReference type="AlphaFoldDB" id="A0A412PCW2"/>
<feature type="transmembrane region" description="Helical" evidence="1">
    <location>
        <begin position="36"/>
        <end position="53"/>
    </location>
</feature>
<dbReference type="InterPro" id="IPR018710">
    <property type="entry name" value="DUF2232"/>
</dbReference>
<feature type="transmembrane region" description="Helical" evidence="1">
    <location>
        <begin position="209"/>
        <end position="229"/>
    </location>
</feature>
<name>A0A412PCW2_9FIRM</name>
<evidence type="ECO:0000313" key="3">
    <source>
        <dbReference type="Proteomes" id="UP000284731"/>
    </source>
</evidence>
<feature type="transmembrane region" description="Helical" evidence="1">
    <location>
        <begin position="271"/>
        <end position="295"/>
    </location>
</feature>
<keyword evidence="1" id="KW-0812">Transmembrane</keyword>
<evidence type="ECO:0000256" key="1">
    <source>
        <dbReference type="SAM" id="Phobius"/>
    </source>
</evidence>
<dbReference type="EMBL" id="QRWX01000003">
    <property type="protein sequence ID" value="RGT55016.1"/>
    <property type="molecule type" value="Genomic_DNA"/>
</dbReference>
<sequence>MNQNVRKITEGAMMVALIGVFMLIDRQFQGTFSSTFAFLLPLPMVYFGAKYGLRDSLMVLVAIIFVSFIFASPFTVFFFVAEAIIGLVYGCGIYQNVESKRLLLRTMVLGGLTELLAVVINVAIFGVSLDQLVLELRSTFDMMQKTMGVTVAANVDINVLLRNVFFVSTLMLGVLEAIVTHISSRLLLKRLRMKLPESTPLYLYYPPKWIGYVALVGMIGYLYVGSGYIKAEPAMTILSALGTFAYFYLTAMGVVGLLVMIGLMAKESRRILTFVVFILALVLSFPVALYGFLYITTNMHKRIVEEGYHATKNESN</sequence>
<dbReference type="Pfam" id="PF09991">
    <property type="entry name" value="DUF2232"/>
    <property type="match status" value="1"/>
</dbReference>
<dbReference type="Proteomes" id="UP000284731">
    <property type="component" value="Unassembled WGS sequence"/>
</dbReference>
<feature type="transmembrane region" description="Helical" evidence="1">
    <location>
        <begin position="164"/>
        <end position="188"/>
    </location>
</feature>
<dbReference type="Gene3D" id="1.10.1760.20">
    <property type="match status" value="1"/>
</dbReference>
<feature type="transmembrane region" description="Helical" evidence="1">
    <location>
        <begin position="59"/>
        <end position="90"/>
    </location>
</feature>
<feature type="transmembrane region" description="Helical" evidence="1">
    <location>
        <begin position="235"/>
        <end position="259"/>
    </location>
</feature>
<gene>
    <name evidence="2" type="ORF">DWX20_07570</name>
</gene>
<keyword evidence="1" id="KW-1133">Transmembrane helix</keyword>
<reference evidence="2 3" key="1">
    <citation type="submission" date="2018-08" db="EMBL/GenBank/DDBJ databases">
        <title>A genome reference for cultivated species of the human gut microbiota.</title>
        <authorList>
            <person name="Zou Y."/>
            <person name="Xue W."/>
            <person name="Luo G."/>
        </authorList>
    </citation>
    <scope>NUCLEOTIDE SEQUENCE [LARGE SCALE GENOMIC DNA]</scope>
    <source>
        <strain evidence="2 3">AF18-46</strain>
    </source>
</reference>
<proteinExistence type="predicted"/>